<name>A0ACC2U6K4_9FUNG</name>
<evidence type="ECO:0000313" key="1">
    <source>
        <dbReference type="EMBL" id="KAJ9082052.1"/>
    </source>
</evidence>
<sequence>TMRLPKTPAMESLGYKWLFWIILLPAGMASILMGLQADSGTSPEAQFLNSSWRWVIPGVWYTATSLSHNPPLREETKNYQSASTIPEPQVFCPLASAFLLCYLGAYFFLGHFNPLLGRYRVFEELFHLGMVSLPVGSLVTGLNPSAIIHHLGRLLPSGWVPDTLQLYSIRQQHRHLTQRCPQDQSTTPTIISN</sequence>
<dbReference type="Proteomes" id="UP001165960">
    <property type="component" value="Unassembled WGS sequence"/>
</dbReference>
<keyword evidence="2" id="KW-1185">Reference proteome</keyword>
<organism evidence="1 2">
    <name type="scientific">Entomophthora muscae</name>
    <dbReference type="NCBI Taxonomy" id="34485"/>
    <lineage>
        <taxon>Eukaryota</taxon>
        <taxon>Fungi</taxon>
        <taxon>Fungi incertae sedis</taxon>
        <taxon>Zoopagomycota</taxon>
        <taxon>Entomophthoromycotina</taxon>
        <taxon>Entomophthoromycetes</taxon>
        <taxon>Entomophthorales</taxon>
        <taxon>Entomophthoraceae</taxon>
        <taxon>Entomophthora</taxon>
    </lineage>
</organism>
<gene>
    <name evidence="1" type="ORF">DSO57_1008185</name>
</gene>
<accession>A0ACC2U6K4</accession>
<dbReference type="EMBL" id="QTSX02001445">
    <property type="protein sequence ID" value="KAJ9082052.1"/>
    <property type="molecule type" value="Genomic_DNA"/>
</dbReference>
<comment type="caution">
    <text evidence="1">The sequence shown here is derived from an EMBL/GenBank/DDBJ whole genome shotgun (WGS) entry which is preliminary data.</text>
</comment>
<evidence type="ECO:0000313" key="2">
    <source>
        <dbReference type="Proteomes" id="UP001165960"/>
    </source>
</evidence>
<reference evidence="1" key="1">
    <citation type="submission" date="2022-04" db="EMBL/GenBank/DDBJ databases">
        <title>Genome of the entomopathogenic fungus Entomophthora muscae.</title>
        <authorList>
            <person name="Elya C."/>
            <person name="Lovett B.R."/>
            <person name="Lee E."/>
            <person name="Macias A.M."/>
            <person name="Hajek A.E."/>
            <person name="De Bivort B.L."/>
            <person name="Kasson M.T."/>
            <person name="De Fine Licht H.H."/>
            <person name="Stajich J.E."/>
        </authorList>
    </citation>
    <scope>NUCLEOTIDE SEQUENCE</scope>
    <source>
        <strain evidence="1">Berkeley</strain>
    </source>
</reference>
<proteinExistence type="predicted"/>
<protein>
    <submittedName>
        <fullName evidence="1">Uncharacterized protein</fullName>
    </submittedName>
</protein>
<feature type="non-terminal residue" evidence="1">
    <location>
        <position position="1"/>
    </location>
</feature>